<dbReference type="EMBL" id="CP015506">
    <property type="protein sequence ID" value="AND39627.1"/>
    <property type="molecule type" value="Genomic_DNA"/>
</dbReference>
<protein>
    <submittedName>
        <fullName evidence="1">Phage portal protein</fullName>
    </submittedName>
</protein>
<evidence type="ECO:0000313" key="1">
    <source>
        <dbReference type="EMBL" id="AND39627.1"/>
    </source>
</evidence>
<proteinExistence type="predicted"/>
<gene>
    <name evidence="1" type="ORF">A361_10920</name>
</gene>
<dbReference type="eggNOG" id="COG3778">
    <property type="taxonomic scope" value="Bacteria"/>
</dbReference>
<dbReference type="Proteomes" id="UP000077856">
    <property type="component" value="Chromosome"/>
</dbReference>
<evidence type="ECO:0000313" key="2">
    <source>
        <dbReference type="Proteomes" id="UP000077856"/>
    </source>
</evidence>
<dbReference type="InterPro" id="IPR018755">
    <property type="entry name" value="Phage_Mu_Gp48"/>
</dbReference>
<organism evidence="1 2">
    <name type="scientific">Cytobacillus oceanisediminis 2691</name>
    <dbReference type="NCBI Taxonomy" id="1196031"/>
    <lineage>
        <taxon>Bacteria</taxon>
        <taxon>Bacillati</taxon>
        <taxon>Bacillota</taxon>
        <taxon>Bacilli</taxon>
        <taxon>Bacillales</taxon>
        <taxon>Bacillaceae</taxon>
        <taxon>Cytobacillus</taxon>
    </lineage>
</organism>
<accession>A0A160MA58</accession>
<reference evidence="1 2" key="1">
    <citation type="submission" date="2016-04" db="EMBL/GenBank/DDBJ databases">
        <title>Complete genome sequence of Bacillus oceanisediminis strain 2691.</title>
        <authorList>
            <person name="Jeong H."/>
            <person name="Kim H.J."/>
            <person name="Lee D.-W."/>
        </authorList>
    </citation>
    <scope>NUCLEOTIDE SEQUENCE [LARGE SCALE GENOMIC DNA]</scope>
    <source>
        <strain evidence="1 2">2691</strain>
    </source>
</reference>
<sequence>MKFLGTELTRNIERDMFDYMPKEYEDYRESRAIIQSEAAEFESLNAQITDVLAQFFIDTATWGLANWEQLVDVPTDPTKPLNQRRSVIKSKLRGIGTVSVSLIKNVAESYANGEVDVVEESANFTIRIKFVSTLGVPENLADIQKAITDIIPAHLAINFEFTYVLYSQLEAKYADYNAVVASGLTYEQILTDGGA</sequence>
<name>A0A160MA58_9BACI</name>
<dbReference type="RefSeq" id="WP_019381948.1">
    <property type="nucleotide sequence ID" value="NZ_CP015506.1"/>
</dbReference>
<dbReference type="STRING" id="1196031.A361_10920"/>
<dbReference type="Pfam" id="PF10076">
    <property type="entry name" value="Phage_Mu_Gp48"/>
    <property type="match status" value="1"/>
</dbReference>
<dbReference type="AlphaFoldDB" id="A0A160MA58"/>
<dbReference type="KEGG" id="bon:A361_10920"/>